<dbReference type="Proteomes" id="UP000251835">
    <property type="component" value="Unassembled WGS sequence"/>
</dbReference>
<gene>
    <name evidence="1" type="ORF">C7377_0603</name>
</gene>
<dbReference type="EMBL" id="QENZ01000003">
    <property type="protein sequence ID" value="PVX52293.1"/>
    <property type="molecule type" value="Genomic_DNA"/>
</dbReference>
<evidence type="ECO:0000313" key="1">
    <source>
        <dbReference type="EMBL" id="PVX52293.1"/>
    </source>
</evidence>
<dbReference type="OrthoDB" id="2843140at2"/>
<dbReference type="AlphaFoldDB" id="A0A7L4URB6"/>
<keyword evidence="2" id="KW-1185">Reference proteome</keyword>
<sequence length="250" mass="28812">MKLFASENKFFITNVKPFMPEAISEENIVNSYEFAYQMTFGSGHHRNHRSGGQNNRKNGELFGNTFQGKLAEYVTYNKFKDEGLADIILPDVSVHGRGIWDDTDLEYRGKKINIKSCAFFSNLLLLEQKDWNQDGQYIPNLNNGASKNYDYFVLVRIKPDIKRLLQKEQLLYSNKNEKSKISKIISCNNWYYDFAGVCSRETIKYIIANNYLLPQDALLNGTISMDASNYYIQSGSLKNISVLINTLRNM</sequence>
<name>A0A7L4URB6_BALHA</name>
<evidence type="ECO:0000313" key="2">
    <source>
        <dbReference type="Proteomes" id="UP000251835"/>
    </source>
</evidence>
<reference evidence="1 2" key="1">
    <citation type="submission" date="2018-05" db="EMBL/GenBank/DDBJ databases">
        <title>Genomic Encyclopedia of Type Strains, Phase IV (KMG-IV): sequencing the most valuable type-strain genomes for metagenomic binning, comparative biology and taxonomic classification.</title>
        <authorList>
            <person name="Goeker M."/>
        </authorList>
    </citation>
    <scope>NUCLEOTIDE SEQUENCE [LARGE SCALE GENOMIC DNA]</scope>
    <source>
        <strain evidence="1 2">DSM 28579</strain>
    </source>
</reference>
<protein>
    <submittedName>
        <fullName evidence="1">Uncharacterized protein</fullName>
    </submittedName>
</protein>
<organism evidence="1 2">
    <name type="scientific">Balneicella halophila</name>
    <dbReference type="NCBI Taxonomy" id="1537566"/>
    <lineage>
        <taxon>Bacteria</taxon>
        <taxon>Pseudomonadati</taxon>
        <taxon>Bacteroidota</taxon>
        <taxon>Bacteroidia</taxon>
        <taxon>Bacteroidales</taxon>
        <taxon>Balneicellaceae</taxon>
        <taxon>Balneicella</taxon>
    </lineage>
</organism>
<comment type="caution">
    <text evidence="1">The sequence shown here is derived from an EMBL/GenBank/DDBJ whole genome shotgun (WGS) entry which is preliminary data.</text>
</comment>
<proteinExistence type="predicted"/>
<dbReference type="RefSeq" id="WP_116495835.1">
    <property type="nucleotide sequence ID" value="NZ_QENZ01000003.1"/>
</dbReference>
<accession>A0A7L4URB6</accession>